<feature type="transmembrane region" description="Helical" evidence="1">
    <location>
        <begin position="7"/>
        <end position="32"/>
    </location>
</feature>
<feature type="transmembrane region" description="Helical" evidence="1">
    <location>
        <begin position="145"/>
        <end position="166"/>
    </location>
</feature>
<keyword evidence="1" id="KW-1133">Transmembrane helix</keyword>
<dbReference type="RefSeq" id="WP_144573524.1">
    <property type="nucleotide sequence ID" value="NZ_CP015963.1"/>
</dbReference>
<reference evidence="2 3" key="1">
    <citation type="submission" date="2019-07" db="EMBL/GenBank/DDBJ databases">
        <title>Genomic Encyclopedia of Archaeal and Bacterial Type Strains, Phase II (KMG-II): from individual species to whole genera.</title>
        <authorList>
            <person name="Goeker M."/>
        </authorList>
    </citation>
    <scope>NUCLEOTIDE SEQUENCE [LARGE SCALE GENOMIC DNA]</scope>
    <source>
        <strain evidence="2 3">ATCC BAA-2084</strain>
    </source>
</reference>
<evidence type="ECO:0000256" key="1">
    <source>
        <dbReference type="SAM" id="Phobius"/>
    </source>
</evidence>
<feature type="transmembrane region" description="Helical" evidence="1">
    <location>
        <begin position="38"/>
        <end position="62"/>
    </location>
</feature>
<keyword evidence="1" id="KW-0472">Membrane</keyword>
<sequence length="429" mass="45409">MKRAFSIGFLVIAISRLVGIARELSIALLIGFTASTDLYYLVSFPLFAVLAVFAGPFTTAFTAKLGQSEEANRGSHLGYYRHLLLRISFAASLAYLALAIVVGLGGLGGDLAPVMAVIAPGAAFAVLQGYFLAELSAHGRIAIAATVQLLMSSIFLLALLLCWHLDFTDSDLALPAILSSSAGIAALSGFLFCRSQNGRGAPLKSRPRKPLPDLPKSLSLAGGESIAFIATQALIVALAGLVGTGWVSAVALSQRIAFSVLSLVVSPFATLLMIKIMKSGEEKFRVARKGIMLGAAFLCTFALVIVTVGEAAKLLFPDFKTSQEALLVLSILPAYAAWLVPIGLNTIISRSSFAAGNEVSYTTVMITAYVVANCWRIATFAFSRDLFDIVLVGAIVEGLFLFALFAWRYRLTGPTHPGQEESKDASGKG</sequence>
<evidence type="ECO:0000313" key="3">
    <source>
        <dbReference type="Proteomes" id="UP000320547"/>
    </source>
</evidence>
<dbReference type="STRING" id="476157.GCA_001663155_00498"/>
<dbReference type="EMBL" id="VLLK01000001">
    <property type="protein sequence ID" value="TWJ08630.1"/>
    <property type="molecule type" value="Genomic_DNA"/>
</dbReference>
<feature type="transmembrane region" description="Helical" evidence="1">
    <location>
        <begin position="111"/>
        <end position="133"/>
    </location>
</feature>
<keyword evidence="3" id="KW-1185">Reference proteome</keyword>
<dbReference type="AlphaFoldDB" id="A0A562USP1"/>
<feature type="transmembrane region" description="Helical" evidence="1">
    <location>
        <begin position="172"/>
        <end position="193"/>
    </location>
</feature>
<feature type="transmembrane region" description="Helical" evidence="1">
    <location>
        <begin position="326"/>
        <end position="347"/>
    </location>
</feature>
<feature type="transmembrane region" description="Helical" evidence="1">
    <location>
        <begin position="286"/>
        <end position="306"/>
    </location>
</feature>
<feature type="transmembrane region" description="Helical" evidence="1">
    <location>
        <begin position="389"/>
        <end position="407"/>
    </location>
</feature>
<name>A0A562USP1_9SPHN</name>
<gene>
    <name evidence="2" type="ORF">JN10_0245</name>
</gene>
<feature type="transmembrane region" description="Helical" evidence="1">
    <location>
        <begin position="359"/>
        <end position="383"/>
    </location>
</feature>
<feature type="transmembrane region" description="Helical" evidence="1">
    <location>
        <begin position="256"/>
        <end position="274"/>
    </location>
</feature>
<organism evidence="2 3">
    <name type="scientific">Altererythrobacter ishigakiensis</name>
    <dbReference type="NCBI Taxonomy" id="476157"/>
    <lineage>
        <taxon>Bacteria</taxon>
        <taxon>Pseudomonadati</taxon>
        <taxon>Pseudomonadota</taxon>
        <taxon>Alphaproteobacteria</taxon>
        <taxon>Sphingomonadales</taxon>
        <taxon>Erythrobacteraceae</taxon>
        <taxon>Altererythrobacter</taxon>
    </lineage>
</organism>
<dbReference type="Proteomes" id="UP000320547">
    <property type="component" value="Unassembled WGS sequence"/>
</dbReference>
<accession>A0A562USP1</accession>
<proteinExistence type="predicted"/>
<feature type="transmembrane region" description="Helical" evidence="1">
    <location>
        <begin position="83"/>
        <end position="105"/>
    </location>
</feature>
<evidence type="ECO:0000313" key="2">
    <source>
        <dbReference type="EMBL" id="TWJ08630.1"/>
    </source>
</evidence>
<protein>
    <submittedName>
        <fullName evidence="2">Peptidoglycan biosynthesis protein MviN/MurJ (Putative lipid II flippase)</fullName>
    </submittedName>
</protein>
<comment type="caution">
    <text evidence="2">The sequence shown here is derived from an EMBL/GenBank/DDBJ whole genome shotgun (WGS) entry which is preliminary data.</text>
</comment>
<keyword evidence="1" id="KW-0812">Transmembrane</keyword>
<feature type="transmembrane region" description="Helical" evidence="1">
    <location>
        <begin position="226"/>
        <end position="250"/>
    </location>
</feature>